<dbReference type="InterPro" id="IPR007197">
    <property type="entry name" value="rSAM"/>
</dbReference>
<evidence type="ECO:0000256" key="9">
    <source>
        <dbReference type="ARBA" id="ARBA00023134"/>
    </source>
</evidence>
<organism evidence="14">
    <name type="scientific">freshwater metagenome</name>
    <dbReference type="NCBI Taxonomy" id="449393"/>
    <lineage>
        <taxon>unclassified sequences</taxon>
        <taxon>metagenomes</taxon>
        <taxon>ecological metagenomes</taxon>
    </lineage>
</organism>
<dbReference type="PROSITE" id="PS01305">
    <property type="entry name" value="MOAA_NIFB_PQQE"/>
    <property type="match status" value="1"/>
</dbReference>
<dbReference type="NCBIfam" id="NF001199">
    <property type="entry name" value="PRK00164.2-1"/>
    <property type="match status" value="1"/>
</dbReference>
<feature type="domain" description="Radical SAM core" evidence="13">
    <location>
        <begin position="12"/>
        <end position="234"/>
    </location>
</feature>
<evidence type="ECO:0000256" key="2">
    <source>
        <dbReference type="ARBA" id="ARBA00012167"/>
    </source>
</evidence>
<dbReference type="InterPro" id="IPR000385">
    <property type="entry name" value="MoaA_NifB_PqqE_Fe-S-bd_CS"/>
</dbReference>
<evidence type="ECO:0000256" key="11">
    <source>
        <dbReference type="ARBA" id="ARBA00023239"/>
    </source>
</evidence>
<keyword evidence="3" id="KW-0004">4Fe-4S</keyword>
<dbReference type="SFLD" id="SFLDG01383">
    <property type="entry name" value="cyclic_pyranopterin_phosphate"/>
    <property type="match status" value="1"/>
</dbReference>
<keyword evidence="6" id="KW-0547">Nucleotide-binding</keyword>
<dbReference type="GO" id="GO:0061798">
    <property type="term" value="F:GTP 3',8'-cyclase activity"/>
    <property type="evidence" value="ECO:0007669"/>
    <property type="project" value="UniProtKB-EC"/>
</dbReference>
<dbReference type="PANTHER" id="PTHR22960">
    <property type="entry name" value="MOLYBDOPTERIN COFACTOR SYNTHESIS PROTEIN A"/>
    <property type="match status" value="1"/>
</dbReference>
<dbReference type="GO" id="GO:0005525">
    <property type="term" value="F:GTP binding"/>
    <property type="evidence" value="ECO:0007669"/>
    <property type="project" value="UniProtKB-KW"/>
</dbReference>
<keyword evidence="9" id="KW-0342">GTP-binding</keyword>
<accession>A0A6J5YDF8</accession>
<dbReference type="InterPro" id="IPR013483">
    <property type="entry name" value="MoaA"/>
</dbReference>
<dbReference type="PANTHER" id="PTHR22960:SF0">
    <property type="entry name" value="MOLYBDENUM COFACTOR BIOSYNTHESIS PROTEIN 1"/>
    <property type="match status" value="1"/>
</dbReference>
<dbReference type="EMBL" id="CAEMXZ010000113">
    <property type="protein sequence ID" value="CAB4324190.1"/>
    <property type="molecule type" value="Genomic_DNA"/>
</dbReference>
<dbReference type="Pfam" id="PF04055">
    <property type="entry name" value="Radical_SAM"/>
    <property type="match status" value="1"/>
</dbReference>
<evidence type="ECO:0000256" key="1">
    <source>
        <dbReference type="ARBA" id="ARBA00001966"/>
    </source>
</evidence>
<dbReference type="GO" id="GO:0006777">
    <property type="term" value="P:Mo-molybdopterin cofactor biosynthetic process"/>
    <property type="evidence" value="ECO:0007669"/>
    <property type="project" value="UniProtKB-KW"/>
</dbReference>
<keyword evidence="7" id="KW-0408">Iron</keyword>
<evidence type="ECO:0000256" key="6">
    <source>
        <dbReference type="ARBA" id="ARBA00022741"/>
    </source>
</evidence>
<dbReference type="SFLD" id="SFLDG01067">
    <property type="entry name" value="SPASM/twitch_domain_containing"/>
    <property type="match status" value="1"/>
</dbReference>
<dbReference type="GO" id="GO:0061799">
    <property type="term" value="F:cyclic pyranopterin monophosphate synthase activity"/>
    <property type="evidence" value="ECO:0007669"/>
    <property type="project" value="TreeGrafter"/>
</dbReference>
<dbReference type="SUPFAM" id="SSF102114">
    <property type="entry name" value="Radical SAM enzymes"/>
    <property type="match status" value="1"/>
</dbReference>
<dbReference type="Pfam" id="PF06463">
    <property type="entry name" value="Mob_synth_C"/>
    <property type="match status" value="1"/>
</dbReference>
<evidence type="ECO:0000256" key="5">
    <source>
        <dbReference type="ARBA" id="ARBA00022723"/>
    </source>
</evidence>
<reference evidence="14" key="1">
    <citation type="submission" date="2020-05" db="EMBL/GenBank/DDBJ databases">
        <authorList>
            <person name="Chiriac C."/>
            <person name="Salcher M."/>
            <person name="Ghai R."/>
            <person name="Kavagutti S V."/>
        </authorList>
    </citation>
    <scope>NUCLEOTIDE SEQUENCE</scope>
</reference>
<keyword evidence="8" id="KW-0411">Iron-sulfur</keyword>
<dbReference type="HAMAP" id="MF_01225_B">
    <property type="entry name" value="MoaA_B"/>
    <property type="match status" value="1"/>
</dbReference>
<dbReference type="InterPro" id="IPR058240">
    <property type="entry name" value="rSAM_sf"/>
</dbReference>
<dbReference type="SFLD" id="SFLDS00029">
    <property type="entry name" value="Radical_SAM"/>
    <property type="match status" value="1"/>
</dbReference>
<dbReference type="PROSITE" id="PS51918">
    <property type="entry name" value="RADICAL_SAM"/>
    <property type="match status" value="1"/>
</dbReference>
<evidence type="ECO:0000256" key="7">
    <source>
        <dbReference type="ARBA" id="ARBA00023004"/>
    </source>
</evidence>
<dbReference type="AlphaFoldDB" id="A0A6J5YDF8"/>
<proteinExistence type="inferred from homology"/>
<sequence length="332" mass="36562">MNSSGPEQLTDGFGRVHRDLRISVTDRCNFRCSYCMPAEGLDWLPRSDVLSYEEITRIARICVERFGFDGVRLTGGEPTLRADLPVLIEQLSALNVDLSLTTNGTTLRRLAPALVTAGLSRINISCDSLRADRFATVTRRDELAKVLDGIDAAIKAGLAPIKLNVVAMRGVNEDELVDFAEFGRTKGIVVRFIEFMPLDAQGDWTNEQVLTQDEIVAAINAVHPLEPLAERGNAPAERWKYRDGGGEIGVIASVTHAFCDSCDRVRLTADGMLRHCLFATRELDLRTLLRSDATDDDIADAIRAEVGAKWAGHQINQVHFIRPSRSMSQIGG</sequence>
<evidence type="ECO:0000256" key="8">
    <source>
        <dbReference type="ARBA" id="ARBA00023014"/>
    </source>
</evidence>
<dbReference type="SFLD" id="SFLDG01386">
    <property type="entry name" value="main_SPASM_domain-containing"/>
    <property type="match status" value="1"/>
</dbReference>
<dbReference type="EC" id="4.1.99.22" evidence="2"/>
<name>A0A6J5YDF8_9ZZZZ</name>
<dbReference type="Gene3D" id="3.20.20.70">
    <property type="entry name" value="Aldolase class I"/>
    <property type="match status" value="1"/>
</dbReference>
<protein>
    <recommendedName>
        <fullName evidence="2">GTP 3',8-cyclase</fullName>
        <ecNumber evidence="2">4.1.99.22</ecNumber>
    </recommendedName>
</protein>
<dbReference type="InterPro" id="IPR040064">
    <property type="entry name" value="MoaA-like"/>
</dbReference>
<dbReference type="InterPro" id="IPR006638">
    <property type="entry name" value="Elp3/MiaA/NifB-like_rSAM"/>
</dbReference>
<evidence type="ECO:0000313" key="14">
    <source>
        <dbReference type="EMBL" id="CAB4324190.1"/>
    </source>
</evidence>
<gene>
    <name evidence="14" type="ORF">UFOPK1392_01954</name>
    <name evidence="15" type="ORF">UFOPK3733_02086</name>
</gene>
<dbReference type="NCBIfam" id="TIGR02666">
    <property type="entry name" value="moaA"/>
    <property type="match status" value="1"/>
</dbReference>
<dbReference type="InterPro" id="IPR050105">
    <property type="entry name" value="MoCo_biosynth_MoaA/MoaC"/>
</dbReference>
<dbReference type="InterPro" id="IPR010505">
    <property type="entry name" value="MoaA_twitch"/>
</dbReference>
<evidence type="ECO:0000256" key="3">
    <source>
        <dbReference type="ARBA" id="ARBA00022485"/>
    </source>
</evidence>
<evidence type="ECO:0000256" key="12">
    <source>
        <dbReference type="ARBA" id="ARBA00048697"/>
    </source>
</evidence>
<dbReference type="EMBL" id="CAFBNC010000155">
    <property type="protein sequence ID" value="CAB4954715.1"/>
    <property type="molecule type" value="Genomic_DNA"/>
</dbReference>
<dbReference type="InterPro" id="IPR013785">
    <property type="entry name" value="Aldolase_TIM"/>
</dbReference>
<evidence type="ECO:0000259" key="13">
    <source>
        <dbReference type="PROSITE" id="PS51918"/>
    </source>
</evidence>
<dbReference type="CDD" id="cd21117">
    <property type="entry name" value="Twitch_MoaA"/>
    <property type="match status" value="1"/>
</dbReference>
<evidence type="ECO:0000256" key="4">
    <source>
        <dbReference type="ARBA" id="ARBA00022691"/>
    </source>
</evidence>
<comment type="cofactor">
    <cofactor evidence="1">
        <name>[4Fe-4S] cluster</name>
        <dbReference type="ChEBI" id="CHEBI:49883"/>
    </cofactor>
</comment>
<dbReference type="UniPathway" id="UPA00344"/>
<keyword evidence="10" id="KW-0501">Molybdenum cofactor biosynthesis</keyword>
<comment type="catalytic activity">
    <reaction evidence="12">
        <text>GTP + AH2 + S-adenosyl-L-methionine = (8S)-3',8-cyclo-7,8-dihydroguanosine 5'-triphosphate + 5'-deoxyadenosine + L-methionine + A + H(+)</text>
        <dbReference type="Rhea" id="RHEA:49576"/>
        <dbReference type="ChEBI" id="CHEBI:13193"/>
        <dbReference type="ChEBI" id="CHEBI:15378"/>
        <dbReference type="ChEBI" id="CHEBI:17319"/>
        <dbReference type="ChEBI" id="CHEBI:17499"/>
        <dbReference type="ChEBI" id="CHEBI:37565"/>
        <dbReference type="ChEBI" id="CHEBI:57844"/>
        <dbReference type="ChEBI" id="CHEBI:59789"/>
        <dbReference type="ChEBI" id="CHEBI:131766"/>
        <dbReference type="EC" id="4.1.99.22"/>
    </reaction>
</comment>
<keyword evidence="5" id="KW-0479">Metal-binding</keyword>
<dbReference type="SMART" id="SM00729">
    <property type="entry name" value="Elp3"/>
    <property type="match status" value="1"/>
</dbReference>
<keyword evidence="11" id="KW-0456">Lyase</keyword>
<dbReference type="GO" id="GO:0051539">
    <property type="term" value="F:4 iron, 4 sulfur cluster binding"/>
    <property type="evidence" value="ECO:0007669"/>
    <property type="project" value="UniProtKB-KW"/>
</dbReference>
<evidence type="ECO:0000313" key="15">
    <source>
        <dbReference type="EMBL" id="CAB4954715.1"/>
    </source>
</evidence>
<evidence type="ECO:0000256" key="10">
    <source>
        <dbReference type="ARBA" id="ARBA00023150"/>
    </source>
</evidence>
<keyword evidence="4" id="KW-0949">S-adenosyl-L-methionine</keyword>
<dbReference type="GO" id="GO:0046872">
    <property type="term" value="F:metal ion binding"/>
    <property type="evidence" value="ECO:0007669"/>
    <property type="project" value="UniProtKB-KW"/>
</dbReference>
<dbReference type="CDD" id="cd01335">
    <property type="entry name" value="Radical_SAM"/>
    <property type="match status" value="1"/>
</dbReference>